<reference evidence="1" key="1">
    <citation type="journal article" date="2020" name="Stud. Mycol.">
        <title>101 Dothideomycetes genomes: a test case for predicting lifestyles and emergence of pathogens.</title>
        <authorList>
            <person name="Haridas S."/>
            <person name="Albert R."/>
            <person name="Binder M."/>
            <person name="Bloem J."/>
            <person name="Labutti K."/>
            <person name="Salamov A."/>
            <person name="Andreopoulos B."/>
            <person name="Baker S."/>
            <person name="Barry K."/>
            <person name="Bills G."/>
            <person name="Bluhm B."/>
            <person name="Cannon C."/>
            <person name="Castanera R."/>
            <person name="Culley D."/>
            <person name="Daum C."/>
            <person name="Ezra D."/>
            <person name="Gonzalez J."/>
            <person name="Henrissat B."/>
            <person name="Kuo A."/>
            <person name="Liang C."/>
            <person name="Lipzen A."/>
            <person name="Lutzoni F."/>
            <person name="Magnuson J."/>
            <person name="Mondo S."/>
            <person name="Nolan M."/>
            <person name="Ohm R."/>
            <person name="Pangilinan J."/>
            <person name="Park H.-J."/>
            <person name="Ramirez L."/>
            <person name="Alfaro M."/>
            <person name="Sun H."/>
            <person name="Tritt A."/>
            <person name="Yoshinaga Y."/>
            <person name="Zwiers L.-H."/>
            <person name="Turgeon B."/>
            <person name="Goodwin S."/>
            <person name="Spatafora J."/>
            <person name="Crous P."/>
            <person name="Grigoriev I."/>
        </authorList>
    </citation>
    <scope>NUCLEOTIDE SEQUENCE</scope>
    <source>
        <strain evidence="1">CBS 207.26</strain>
    </source>
</reference>
<gene>
    <name evidence="1" type="ORF">K469DRAFT_679342</name>
</gene>
<evidence type="ECO:0008006" key="3">
    <source>
        <dbReference type="Google" id="ProtNLM"/>
    </source>
</evidence>
<sequence>MPPLRTPLGPISGNRRFNHELTPYQRGIAIGLKLAGAKSKDIQVDLNISRGALRSTLSLNQLRNQGVSQARIGAPKSYIEAEERKLIRHVRLHPKDTYAQVKKACTLRCGKTTIKKILKEYGIIN</sequence>
<proteinExistence type="predicted"/>
<organism evidence="1 2">
    <name type="scientific">Zopfia rhizophila CBS 207.26</name>
    <dbReference type="NCBI Taxonomy" id="1314779"/>
    <lineage>
        <taxon>Eukaryota</taxon>
        <taxon>Fungi</taxon>
        <taxon>Dikarya</taxon>
        <taxon>Ascomycota</taxon>
        <taxon>Pezizomycotina</taxon>
        <taxon>Dothideomycetes</taxon>
        <taxon>Dothideomycetes incertae sedis</taxon>
        <taxon>Zopfiaceae</taxon>
        <taxon>Zopfia</taxon>
    </lineage>
</organism>
<dbReference type="Proteomes" id="UP000800200">
    <property type="component" value="Unassembled WGS sequence"/>
</dbReference>
<dbReference type="AlphaFoldDB" id="A0A6A6DCI3"/>
<accession>A0A6A6DCI3</accession>
<dbReference type="EMBL" id="ML994720">
    <property type="protein sequence ID" value="KAF2175929.1"/>
    <property type="molecule type" value="Genomic_DNA"/>
</dbReference>
<dbReference type="OrthoDB" id="3548492at2759"/>
<name>A0A6A6DCI3_9PEZI</name>
<keyword evidence="2" id="KW-1185">Reference proteome</keyword>
<evidence type="ECO:0000313" key="1">
    <source>
        <dbReference type="EMBL" id="KAF2175929.1"/>
    </source>
</evidence>
<protein>
    <recommendedName>
        <fullName evidence="3">Transposase Tc1-like domain-containing protein</fullName>
    </recommendedName>
</protein>
<evidence type="ECO:0000313" key="2">
    <source>
        <dbReference type="Proteomes" id="UP000800200"/>
    </source>
</evidence>